<dbReference type="EMBL" id="CP042326">
    <property type="protein sequence ID" value="QDZ39640.1"/>
    <property type="molecule type" value="Genomic_DNA"/>
</dbReference>
<dbReference type="Proteomes" id="UP000318453">
    <property type="component" value="Chromosome"/>
</dbReference>
<evidence type="ECO:0000313" key="4">
    <source>
        <dbReference type="Proteomes" id="UP000318453"/>
    </source>
</evidence>
<evidence type="ECO:0000313" key="3">
    <source>
        <dbReference type="EMBL" id="QDZ39640.1"/>
    </source>
</evidence>
<dbReference type="AlphaFoldDB" id="A0A5B8NMY3"/>
<dbReference type="Gene3D" id="3.40.50.150">
    <property type="entry name" value="Vaccinia Virus protein VP39"/>
    <property type="match status" value="1"/>
</dbReference>
<dbReference type="RefSeq" id="WP_146295240.1">
    <property type="nucleotide sequence ID" value="NZ_CP042326.1"/>
</dbReference>
<proteinExistence type="predicted"/>
<dbReference type="NCBIfam" id="TIGR00095">
    <property type="entry name" value="16S rRNA (guanine(966)-N(2))-methyltransferase RsmD"/>
    <property type="match status" value="1"/>
</dbReference>
<organism evidence="3 4">
    <name type="scientific">Euhalothece natronophila Z-M001</name>
    <dbReference type="NCBI Taxonomy" id="522448"/>
    <lineage>
        <taxon>Bacteria</taxon>
        <taxon>Bacillati</taxon>
        <taxon>Cyanobacteriota</taxon>
        <taxon>Cyanophyceae</taxon>
        <taxon>Oscillatoriophycideae</taxon>
        <taxon>Chroococcales</taxon>
        <taxon>Halothecacae</taxon>
        <taxon>Halothece cluster</taxon>
        <taxon>Euhalothece</taxon>
    </lineage>
</organism>
<dbReference type="PIRSF" id="PIRSF004553">
    <property type="entry name" value="CHP00095"/>
    <property type="match status" value="1"/>
</dbReference>
<dbReference type="CDD" id="cd02440">
    <property type="entry name" value="AdoMet_MTases"/>
    <property type="match status" value="1"/>
</dbReference>
<dbReference type="PANTHER" id="PTHR43542:SF1">
    <property type="entry name" value="METHYLTRANSFERASE"/>
    <property type="match status" value="1"/>
</dbReference>
<keyword evidence="1 3" id="KW-0489">Methyltransferase</keyword>
<dbReference type="GO" id="GO:0003676">
    <property type="term" value="F:nucleic acid binding"/>
    <property type="evidence" value="ECO:0007669"/>
    <property type="project" value="InterPro"/>
</dbReference>
<evidence type="ECO:0000256" key="2">
    <source>
        <dbReference type="ARBA" id="ARBA00022679"/>
    </source>
</evidence>
<dbReference type="EC" id="2.1.1.171" evidence="3"/>
<evidence type="ECO:0000256" key="1">
    <source>
        <dbReference type="ARBA" id="ARBA00022603"/>
    </source>
</evidence>
<gene>
    <name evidence="3" type="primary">rsmD</name>
    <name evidence="3" type="ORF">FRE64_06665</name>
</gene>
<sequence length="183" mass="21067">MRIYGNRLLKTLPGDNTRPTSAKVREALFNIWQGNLKEAHWLDLCAGNGTIGAEALCRGITYLVGIEKYPKACRIIQENWQKVASLEQEFRVLKGDVQEKIKALQGEEFHFIYFDPPYGSDLYDSILRSIVELKLLAVEGEIAVEHDPKQWNNHEIEGLELIRQKKYGNTYLTFFQTLYSNSN</sequence>
<dbReference type="InterPro" id="IPR004398">
    <property type="entry name" value="RNA_MeTrfase_RsmD"/>
</dbReference>
<protein>
    <submittedName>
        <fullName evidence="3">16S rRNA (Guanine(966)-N(2))-methyltransferase RsmD</fullName>
        <ecNumber evidence="3">2.1.1.171</ecNumber>
    </submittedName>
</protein>
<dbReference type="InterPro" id="IPR029063">
    <property type="entry name" value="SAM-dependent_MTases_sf"/>
</dbReference>
<keyword evidence="4" id="KW-1185">Reference proteome</keyword>
<accession>A0A5B8NMY3</accession>
<dbReference type="PROSITE" id="PS00092">
    <property type="entry name" value="N6_MTASE"/>
    <property type="match status" value="1"/>
</dbReference>
<reference evidence="3" key="1">
    <citation type="submission" date="2019-08" db="EMBL/GenBank/DDBJ databases">
        <title>Carotenoids and Carotenoid Binding Proteins in the Halophilic Cyanobacterium Euhalothece sp. ZM00.</title>
        <authorList>
            <person name="Cho S.M."/>
            <person name="Song J.Y."/>
            <person name="Park Y.-I."/>
        </authorList>
    </citation>
    <scope>NUCLEOTIDE SEQUENCE [LARGE SCALE GENOMIC DNA]</scope>
    <source>
        <strain evidence="3">Z-M001</strain>
    </source>
</reference>
<keyword evidence="2 3" id="KW-0808">Transferase</keyword>
<dbReference type="PANTHER" id="PTHR43542">
    <property type="entry name" value="METHYLTRANSFERASE"/>
    <property type="match status" value="1"/>
</dbReference>
<dbReference type="OrthoDB" id="9803017at2"/>
<dbReference type="GO" id="GO:0052913">
    <property type="term" value="F:16S rRNA (guanine(966)-N(2))-methyltransferase activity"/>
    <property type="evidence" value="ECO:0007669"/>
    <property type="project" value="UniProtKB-EC"/>
</dbReference>
<dbReference type="SUPFAM" id="SSF53335">
    <property type="entry name" value="S-adenosyl-L-methionine-dependent methyltransferases"/>
    <property type="match status" value="1"/>
</dbReference>
<dbReference type="InterPro" id="IPR002052">
    <property type="entry name" value="DNA_methylase_N6_adenine_CS"/>
</dbReference>
<name>A0A5B8NMY3_9CHRO</name>
<dbReference type="KEGG" id="enn:FRE64_06665"/>
<dbReference type="Pfam" id="PF03602">
    <property type="entry name" value="Cons_hypoth95"/>
    <property type="match status" value="1"/>
</dbReference>